<keyword evidence="3" id="KW-1185">Reference proteome</keyword>
<reference evidence="2" key="1">
    <citation type="submission" date="2006-10" db="EMBL/GenBank/DDBJ databases">
        <authorList>
            <person name="Amadeo P."/>
            <person name="Zhao Q."/>
            <person name="Wortman J."/>
            <person name="Fraser-Liggett C."/>
            <person name="Carlton J."/>
        </authorList>
    </citation>
    <scope>NUCLEOTIDE SEQUENCE</scope>
    <source>
        <strain evidence="2">G3</strain>
    </source>
</reference>
<accession>A2DRC0</accession>
<dbReference type="RefSeq" id="XP_001329269.1">
    <property type="nucleotide sequence ID" value="XM_001329234.1"/>
</dbReference>
<feature type="transmembrane region" description="Helical" evidence="1">
    <location>
        <begin position="12"/>
        <end position="30"/>
    </location>
</feature>
<evidence type="ECO:0000256" key="1">
    <source>
        <dbReference type="SAM" id="Phobius"/>
    </source>
</evidence>
<reference evidence="2" key="2">
    <citation type="journal article" date="2007" name="Science">
        <title>Draft genome sequence of the sexually transmitted pathogen Trichomonas vaginalis.</title>
        <authorList>
            <person name="Carlton J.M."/>
            <person name="Hirt R.P."/>
            <person name="Silva J.C."/>
            <person name="Delcher A.L."/>
            <person name="Schatz M."/>
            <person name="Zhao Q."/>
            <person name="Wortman J.R."/>
            <person name="Bidwell S.L."/>
            <person name="Alsmark U.C.M."/>
            <person name="Besteiro S."/>
            <person name="Sicheritz-Ponten T."/>
            <person name="Noel C.J."/>
            <person name="Dacks J.B."/>
            <person name="Foster P.G."/>
            <person name="Simillion C."/>
            <person name="Van de Peer Y."/>
            <person name="Miranda-Saavedra D."/>
            <person name="Barton G.J."/>
            <person name="Westrop G.D."/>
            <person name="Mueller S."/>
            <person name="Dessi D."/>
            <person name="Fiori P.L."/>
            <person name="Ren Q."/>
            <person name="Paulsen I."/>
            <person name="Zhang H."/>
            <person name="Bastida-Corcuera F.D."/>
            <person name="Simoes-Barbosa A."/>
            <person name="Brown M.T."/>
            <person name="Hayes R.D."/>
            <person name="Mukherjee M."/>
            <person name="Okumura C.Y."/>
            <person name="Schneider R."/>
            <person name="Smith A.J."/>
            <person name="Vanacova S."/>
            <person name="Villalvazo M."/>
            <person name="Haas B.J."/>
            <person name="Pertea M."/>
            <person name="Feldblyum T.V."/>
            <person name="Utterback T.R."/>
            <person name="Shu C.L."/>
            <person name="Osoegawa K."/>
            <person name="de Jong P.J."/>
            <person name="Hrdy I."/>
            <person name="Horvathova L."/>
            <person name="Zubacova Z."/>
            <person name="Dolezal P."/>
            <person name="Malik S.B."/>
            <person name="Logsdon J.M. Jr."/>
            <person name="Henze K."/>
            <person name="Gupta A."/>
            <person name="Wang C.C."/>
            <person name="Dunne R.L."/>
            <person name="Upcroft J.A."/>
            <person name="Upcroft P."/>
            <person name="White O."/>
            <person name="Salzberg S.L."/>
            <person name="Tang P."/>
            <person name="Chiu C.-H."/>
            <person name="Lee Y.-S."/>
            <person name="Embley T.M."/>
            <person name="Coombs G.H."/>
            <person name="Mottram J.C."/>
            <person name="Tachezy J."/>
            <person name="Fraser-Liggett C.M."/>
            <person name="Johnson P.J."/>
        </authorList>
    </citation>
    <scope>NUCLEOTIDE SEQUENCE [LARGE SCALE GENOMIC DNA]</scope>
    <source>
        <strain evidence="2">G3</strain>
    </source>
</reference>
<dbReference type="AlphaFoldDB" id="A2DRC0"/>
<dbReference type="VEuPathDB" id="TrichDB:TVAGG3_0512910"/>
<proteinExistence type="predicted"/>
<evidence type="ECO:0000313" key="2">
    <source>
        <dbReference type="EMBL" id="EAY17046.1"/>
    </source>
</evidence>
<keyword evidence="1" id="KW-0812">Transmembrane</keyword>
<dbReference type="KEGG" id="tva:4775060"/>
<dbReference type="Proteomes" id="UP000001542">
    <property type="component" value="Unassembled WGS sequence"/>
</dbReference>
<dbReference type="InParanoid" id="A2DRC0"/>
<keyword evidence="1" id="KW-1133">Transmembrane helix</keyword>
<dbReference type="VEuPathDB" id="TrichDB:TVAG_297250"/>
<sequence>MLIPSQKKYTNLFIIARIFVLSLSISYLLYKNKALNQQNFTKIYGKTESVIVNDHEKCLDQIDIDAKIPKKRVCYDRLQHTSYLSCDFNVEPGDTTLYTLVVGSSVPAARIFIEMLKDHNIKYREIASRGQFDVESEYTSYFLDLFRINYIFDFTRPNNYSVLTKCAKQGLTRLIHLVSKPVDNSTVDQLIIPKVFGPYYYHRNPPPVYKKVLNILEGKKDNTDEGDDSMYCSASQVADYLFNTYYQGNYRESGVVRYRFPQFSAKEIIEMASGKAEKVHEFIKRDFYYIKQLNKHPDVPYASLAIIVTDHKNILDRVNKITKLYEKVLPLYRDLSLEIIYIYVKTNPGSDSFESQVKFGPIMRKIVKIYTLQYDQYIKMIPIMNITSVPDYFLRNFGYRISKGEYIFTGSGDFLPSPYFFDAVSRKFLVSSQLLLSTRVDYNDTSEDDYIVSNYGKFQPLEKIDILGGDWNDAWSFSTWMLKNWGDLQGSHRFVVEKLKGFVNDKYSFHVDSIFAIDQASFKIVPQVYTMPPGYHAHHQLVSQWINVFPLYESMKYLDAFCQGKSTLYFKELQRPNWGYEYESERGSVKLKLQNNHEISVESSII</sequence>
<name>A2DRC0_TRIV3</name>
<evidence type="ECO:0000313" key="3">
    <source>
        <dbReference type="Proteomes" id="UP000001542"/>
    </source>
</evidence>
<protein>
    <submittedName>
        <fullName evidence="2">Uncharacterized protein</fullName>
    </submittedName>
</protein>
<dbReference type="EMBL" id="DS113235">
    <property type="protein sequence ID" value="EAY17046.1"/>
    <property type="molecule type" value="Genomic_DNA"/>
</dbReference>
<organism evidence="2 3">
    <name type="scientific">Trichomonas vaginalis (strain ATCC PRA-98 / G3)</name>
    <dbReference type="NCBI Taxonomy" id="412133"/>
    <lineage>
        <taxon>Eukaryota</taxon>
        <taxon>Metamonada</taxon>
        <taxon>Parabasalia</taxon>
        <taxon>Trichomonadida</taxon>
        <taxon>Trichomonadidae</taxon>
        <taxon>Trichomonas</taxon>
    </lineage>
</organism>
<keyword evidence="1" id="KW-0472">Membrane</keyword>
<gene>
    <name evidence="2" type="ORF">TVAG_297250</name>
</gene>